<dbReference type="PROSITE" id="PS01237">
    <property type="entry name" value="UPF0028"/>
    <property type="match status" value="1"/>
</dbReference>
<feature type="active site" description="Proton acceptor" evidence="5">
    <location>
        <position position="439"/>
    </location>
</feature>
<feature type="short sequence motif" description="DGA/G" evidence="5">
    <location>
        <begin position="439"/>
        <end position="441"/>
    </location>
</feature>
<dbReference type="InterPro" id="IPR002641">
    <property type="entry name" value="PNPLA_dom"/>
</dbReference>
<dbReference type="SUPFAM" id="SSF51206">
    <property type="entry name" value="cAMP-binding domain-like"/>
    <property type="match status" value="1"/>
</dbReference>
<comment type="similarity">
    <text evidence="1">Belongs to the NTE family.</text>
</comment>
<dbReference type="GO" id="GO:0004622">
    <property type="term" value="F:phosphatidylcholine lysophospholipase activity"/>
    <property type="evidence" value="ECO:0007669"/>
    <property type="project" value="InterPro"/>
</dbReference>
<accession>A0A5C6BMJ2</accession>
<keyword evidence="3 5" id="KW-0442">Lipid degradation</keyword>
<proteinExistence type="inferred from homology"/>
<evidence type="ECO:0000256" key="4">
    <source>
        <dbReference type="ARBA" id="ARBA00023098"/>
    </source>
</evidence>
<dbReference type="InterPro" id="IPR016035">
    <property type="entry name" value="Acyl_Trfase/lysoPLipase"/>
</dbReference>
<protein>
    <submittedName>
        <fullName evidence="7">NTE family protein RssA</fullName>
    </submittedName>
</protein>
<evidence type="ECO:0000256" key="3">
    <source>
        <dbReference type="ARBA" id="ARBA00022963"/>
    </source>
</evidence>
<evidence type="ECO:0000256" key="1">
    <source>
        <dbReference type="ARBA" id="ARBA00006636"/>
    </source>
</evidence>
<dbReference type="InterPro" id="IPR001423">
    <property type="entry name" value="LysoPLipase_patatin_CS"/>
</dbReference>
<gene>
    <name evidence="7" type="primary">rssA_1</name>
    <name evidence="7" type="ORF">CA54_22050</name>
</gene>
<dbReference type="InterPro" id="IPR050301">
    <property type="entry name" value="NTE"/>
</dbReference>
<dbReference type="PANTHER" id="PTHR14226:SF29">
    <property type="entry name" value="NEUROPATHY TARGET ESTERASE SWS"/>
    <property type="match status" value="1"/>
</dbReference>
<evidence type="ECO:0000313" key="7">
    <source>
        <dbReference type="EMBL" id="TWU13370.1"/>
    </source>
</evidence>
<dbReference type="Pfam" id="PF01734">
    <property type="entry name" value="Patatin"/>
    <property type="match status" value="1"/>
</dbReference>
<organism evidence="7 8">
    <name type="scientific">Symmachiella macrocystis</name>
    <dbReference type="NCBI Taxonomy" id="2527985"/>
    <lineage>
        <taxon>Bacteria</taxon>
        <taxon>Pseudomonadati</taxon>
        <taxon>Planctomycetota</taxon>
        <taxon>Planctomycetia</taxon>
        <taxon>Planctomycetales</taxon>
        <taxon>Planctomycetaceae</taxon>
        <taxon>Symmachiella</taxon>
    </lineage>
</organism>
<evidence type="ECO:0000313" key="8">
    <source>
        <dbReference type="Proteomes" id="UP000320735"/>
    </source>
</evidence>
<evidence type="ECO:0000256" key="5">
    <source>
        <dbReference type="PROSITE-ProRule" id="PRU01161"/>
    </source>
</evidence>
<keyword evidence="8" id="KW-1185">Reference proteome</keyword>
<feature type="active site" description="Nucleophile" evidence="5">
    <location>
        <position position="321"/>
    </location>
</feature>
<dbReference type="GO" id="GO:0046470">
    <property type="term" value="P:phosphatidylcholine metabolic process"/>
    <property type="evidence" value="ECO:0007669"/>
    <property type="project" value="InterPro"/>
</dbReference>
<name>A0A5C6BMJ2_9PLAN</name>
<dbReference type="Gene3D" id="2.60.120.10">
    <property type="entry name" value="Jelly Rolls"/>
    <property type="match status" value="1"/>
</dbReference>
<dbReference type="InterPro" id="IPR018490">
    <property type="entry name" value="cNMP-bd_dom_sf"/>
</dbReference>
<dbReference type="PANTHER" id="PTHR14226">
    <property type="entry name" value="NEUROPATHY TARGET ESTERASE/SWISS CHEESE D.MELANOGASTER"/>
    <property type="match status" value="1"/>
</dbReference>
<dbReference type="InterPro" id="IPR014710">
    <property type="entry name" value="RmlC-like_jellyroll"/>
</dbReference>
<evidence type="ECO:0000256" key="2">
    <source>
        <dbReference type="ARBA" id="ARBA00022801"/>
    </source>
</evidence>
<dbReference type="AlphaFoldDB" id="A0A5C6BMJ2"/>
<sequence length="564" mass="62103">MAVSLVVHGRLKQSVVDMHGNVLLQRFLTRGSQFGVLGAAQADPVPVDVIAVEPSAVLKLDFETTLRFTREHATFGLNLTRSITNMVRQVLLSDRRPKTPSLVTIFHESQTSRPLTRRLIRRLSDLGETPCLMSDQTDGELIDSVPFRSLIDDGEYLTREDFRRQINQWSDSGRVIVDVDGALDPIHASLLVEFSEQVIWCSSHDKIESSVYRLKAIEARAPGWRDKINLVWILEDDSWVAPSATELRGLVNRDFKISFSEPQPNQGRMLLDGFERLVHHLRGVRIGLALGGGGARGMAHLGVLKALAQSGIVVDMIAGTSAGAMTGILGAAGLDAEHLTKLFAQDLKPAWPFRLLPRGSHLYLLYKYRLGQFDRMLRKYISNWTLQQLPVPVKSVTVDLVSGKPLVRDSGDATDSILESINIPVFSKPIVRNGQALVDGGLVNNIPADVLVESGCNFVIAVSVTAKLELEFAKNRPDTPTSEMTSASILQTILRSYLVQSVNMHSFGVQPADVVIEPDVTGIDLSEFSRTNELAAIGEKATLEAIPKIKALLTQLDDQLFPEN</sequence>
<evidence type="ECO:0000259" key="6">
    <source>
        <dbReference type="PROSITE" id="PS51635"/>
    </source>
</evidence>
<keyword evidence="2 5" id="KW-0378">Hydrolase</keyword>
<feature type="short sequence motif" description="GXGXXG" evidence="5">
    <location>
        <begin position="292"/>
        <end position="297"/>
    </location>
</feature>
<dbReference type="SUPFAM" id="SSF52151">
    <property type="entry name" value="FabD/lysophospholipase-like"/>
    <property type="match status" value="1"/>
</dbReference>
<dbReference type="EMBL" id="SJPP01000001">
    <property type="protein sequence ID" value="TWU13370.1"/>
    <property type="molecule type" value="Genomic_DNA"/>
</dbReference>
<comment type="caution">
    <text evidence="7">The sequence shown here is derived from an EMBL/GenBank/DDBJ whole genome shotgun (WGS) entry which is preliminary data.</text>
</comment>
<feature type="domain" description="PNPLA" evidence="6">
    <location>
        <begin position="288"/>
        <end position="452"/>
    </location>
</feature>
<dbReference type="Gene3D" id="3.40.1090.10">
    <property type="entry name" value="Cytosolic phospholipase A2 catalytic domain"/>
    <property type="match status" value="2"/>
</dbReference>
<dbReference type="GO" id="GO:0016042">
    <property type="term" value="P:lipid catabolic process"/>
    <property type="evidence" value="ECO:0007669"/>
    <property type="project" value="UniProtKB-UniRule"/>
</dbReference>
<dbReference type="PROSITE" id="PS51635">
    <property type="entry name" value="PNPLA"/>
    <property type="match status" value="1"/>
</dbReference>
<feature type="short sequence motif" description="GXSXG" evidence="5">
    <location>
        <begin position="319"/>
        <end position="323"/>
    </location>
</feature>
<keyword evidence="4 5" id="KW-0443">Lipid metabolism</keyword>
<dbReference type="Proteomes" id="UP000320735">
    <property type="component" value="Unassembled WGS sequence"/>
</dbReference>
<reference evidence="7 8" key="1">
    <citation type="submission" date="2019-02" db="EMBL/GenBank/DDBJ databases">
        <title>Deep-cultivation of Planctomycetes and their phenomic and genomic characterization uncovers novel biology.</title>
        <authorList>
            <person name="Wiegand S."/>
            <person name="Jogler M."/>
            <person name="Boedeker C."/>
            <person name="Pinto D."/>
            <person name="Vollmers J."/>
            <person name="Rivas-Marin E."/>
            <person name="Kohn T."/>
            <person name="Peeters S.H."/>
            <person name="Heuer A."/>
            <person name="Rast P."/>
            <person name="Oberbeckmann S."/>
            <person name="Bunk B."/>
            <person name="Jeske O."/>
            <person name="Meyerdierks A."/>
            <person name="Storesund J.E."/>
            <person name="Kallscheuer N."/>
            <person name="Luecker S."/>
            <person name="Lage O.M."/>
            <person name="Pohl T."/>
            <person name="Merkel B.J."/>
            <person name="Hornburger P."/>
            <person name="Mueller R.-W."/>
            <person name="Bruemmer F."/>
            <person name="Labrenz M."/>
            <person name="Spormann A.M."/>
            <person name="Op Den Camp H."/>
            <person name="Overmann J."/>
            <person name="Amann R."/>
            <person name="Jetten M.S.M."/>
            <person name="Mascher T."/>
            <person name="Medema M.H."/>
            <person name="Devos D.P."/>
            <person name="Kaster A.-K."/>
            <person name="Ovreas L."/>
            <person name="Rohde M."/>
            <person name="Galperin M.Y."/>
            <person name="Jogler C."/>
        </authorList>
    </citation>
    <scope>NUCLEOTIDE SEQUENCE [LARGE SCALE GENOMIC DNA]</scope>
    <source>
        <strain evidence="7 8">CA54</strain>
    </source>
</reference>